<evidence type="ECO:0008006" key="2">
    <source>
        <dbReference type="Google" id="ProtNLM"/>
    </source>
</evidence>
<dbReference type="NCBIfam" id="TIGR02436">
    <property type="entry name" value="four helix bundle protein"/>
    <property type="match status" value="1"/>
</dbReference>
<evidence type="ECO:0000313" key="1">
    <source>
        <dbReference type="EMBL" id="GAG51541.1"/>
    </source>
</evidence>
<sequence length="84" mass="9839">MIRASRSSTANIAEGYGRFHFQENIQFCRQSRGSLFELIDHLLVAEECEYIGSEEREELIEHITSAIRLLNGYIKYLKSRKDKE</sequence>
<dbReference type="EMBL" id="BARS01052116">
    <property type="protein sequence ID" value="GAG51541.1"/>
    <property type="molecule type" value="Genomic_DNA"/>
</dbReference>
<dbReference type="SUPFAM" id="SSF158446">
    <property type="entry name" value="IVS-encoded protein-like"/>
    <property type="match status" value="1"/>
</dbReference>
<dbReference type="AlphaFoldDB" id="X0ZTN4"/>
<dbReference type="Gene3D" id="1.20.1440.60">
    <property type="entry name" value="23S rRNA-intervening sequence"/>
    <property type="match status" value="1"/>
</dbReference>
<comment type="caution">
    <text evidence="1">The sequence shown here is derived from an EMBL/GenBank/DDBJ whole genome shotgun (WGS) entry which is preliminary data.</text>
</comment>
<dbReference type="InterPro" id="IPR036583">
    <property type="entry name" value="23S_rRNA_IVS_sf"/>
</dbReference>
<dbReference type="InterPro" id="IPR012657">
    <property type="entry name" value="23S_rRNA-intervening_sequence"/>
</dbReference>
<proteinExistence type="predicted"/>
<accession>X0ZTN4</accession>
<gene>
    <name evidence="1" type="ORF">S01H1_77534</name>
</gene>
<protein>
    <recommendedName>
        <fullName evidence="2">Four helix bundle protein</fullName>
    </recommendedName>
</protein>
<name>X0ZTN4_9ZZZZ</name>
<dbReference type="Pfam" id="PF05635">
    <property type="entry name" value="23S_rRNA_IVP"/>
    <property type="match status" value="1"/>
</dbReference>
<reference evidence="1" key="1">
    <citation type="journal article" date="2014" name="Front. Microbiol.">
        <title>High frequency of phylogenetically diverse reductive dehalogenase-homologous genes in deep subseafloor sedimentary metagenomes.</title>
        <authorList>
            <person name="Kawai M."/>
            <person name="Futagami T."/>
            <person name="Toyoda A."/>
            <person name="Takaki Y."/>
            <person name="Nishi S."/>
            <person name="Hori S."/>
            <person name="Arai W."/>
            <person name="Tsubouchi T."/>
            <person name="Morono Y."/>
            <person name="Uchiyama I."/>
            <person name="Ito T."/>
            <person name="Fujiyama A."/>
            <person name="Inagaki F."/>
            <person name="Takami H."/>
        </authorList>
    </citation>
    <scope>NUCLEOTIDE SEQUENCE</scope>
    <source>
        <strain evidence="1">Expedition CK06-06</strain>
    </source>
</reference>
<organism evidence="1">
    <name type="scientific">marine sediment metagenome</name>
    <dbReference type="NCBI Taxonomy" id="412755"/>
    <lineage>
        <taxon>unclassified sequences</taxon>
        <taxon>metagenomes</taxon>
        <taxon>ecological metagenomes</taxon>
    </lineage>
</organism>